<dbReference type="InterPro" id="IPR006311">
    <property type="entry name" value="TAT_signal"/>
</dbReference>
<comment type="caution">
    <text evidence="1">The sequence shown here is derived from an EMBL/GenBank/DDBJ whole genome shotgun (WGS) entry which is preliminary data.</text>
</comment>
<evidence type="ECO:0008006" key="3">
    <source>
        <dbReference type="Google" id="ProtNLM"/>
    </source>
</evidence>
<dbReference type="AlphaFoldDB" id="A0A365Y2F3"/>
<dbReference type="OrthoDB" id="1174147at2"/>
<protein>
    <recommendedName>
        <fullName evidence="3">Tat (Twin-arginine translocation) pathway signal sequence containing protein</fullName>
    </recommendedName>
</protein>
<dbReference type="Proteomes" id="UP000253410">
    <property type="component" value="Unassembled WGS sequence"/>
</dbReference>
<reference evidence="1 2" key="1">
    <citation type="submission" date="2018-05" db="EMBL/GenBank/DDBJ databases">
        <title>Chitinophaga sp. K3CV102501T nov., isolated from isolated from a monsoon evergreen broad-leaved forest soil.</title>
        <authorList>
            <person name="Lv Y."/>
        </authorList>
    </citation>
    <scope>NUCLEOTIDE SEQUENCE [LARGE SCALE GENOMIC DNA]</scope>
    <source>
        <strain evidence="1 2">GDMCC 1.1325</strain>
    </source>
</reference>
<evidence type="ECO:0000313" key="1">
    <source>
        <dbReference type="EMBL" id="RBL92488.1"/>
    </source>
</evidence>
<name>A0A365Y2F3_9BACT</name>
<proteinExistence type="predicted"/>
<accession>A0A365Y2F3</accession>
<dbReference type="RefSeq" id="WP_113615090.1">
    <property type="nucleotide sequence ID" value="NZ_QFFJ01000001.1"/>
</dbReference>
<dbReference type="EMBL" id="QFFJ01000001">
    <property type="protein sequence ID" value="RBL92488.1"/>
    <property type="molecule type" value="Genomic_DNA"/>
</dbReference>
<keyword evidence="2" id="KW-1185">Reference proteome</keyword>
<organism evidence="1 2">
    <name type="scientific">Chitinophaga flava</name>
    <dbReference type="NCBI Taxonomy" id="2259036"/>
    <lineage>
        <taxon>Bacteria</taxon>
        <taxon>Pseudomonadati</taxon>
        <taxon>Bacteroidota</taxon>
        <taxon>Chitinophagia</taxon>
        <taxon>Chitinophagales</taxon>
        <taxon>Chitinophagaceae</taxon>
        <taxon>Chitinophaga</taxon>
    </lineage>
</organism>
<dbReference type="PROSITE" id="PS51318">
    <property type="entry name" value="TAT"/>
    <property type="match status" value="1"/>
</dbReference>
<sequence length="232" mass="25329">MNNPSNGGTNRRDFLGKMIAGATMLSIPSFSFAIGDAVDQESKHMTTNSAENWLSKIKGKHRMVLDVPQPHGIYPFAWPRVFLISNHAAGTPEKDCCAVVVLRHEAIPYALKNELWEKYKLGEMFKIDDPKTQAAATRNPFWEPKAGDYAVPGIGNVAIGINDLQSSGVLFGACNMAITVYSAVAAQKMSLDPQVVKKEWIDGMLPGVQLLPSGLWAITRAQEKNCGYCFAG</sequence>
<gene>
    <name evidence="1" type="ORF">DF182_07865</name>
</gene>
<evidence type="ECO:0000313" key="2">
    <source>
        <dbReference type="Proteomes" id="UP000253410"/>
    </source>
</evidence>